<dbReference type="EMBL" id="REGN01013845">
    <property type="protein sequence ID" value="RMZ93400.1"/>
    <property type="molecule type" value="Genomic_DNA"/>
</dbReference>
<dbReference type="Proteomes" id="UP000276133">
    <property type="component" value="Unassembled WGS sequence"/>
</dbReference>
<evidence type="ECO:0000313" key="3">
    <source>
        <dbReference type="Proteomes" id="UP000276133"/>
    </source>
</evidence>
<evidence type="ECO:0000313" key="2">
    <source>
        <dbReference type="EMBL" id="RMZ93400.1"/>
    </source>
</evidence>
<dbReference type="AlphaFoldDB" id="A0A3M7P3I9"/>
<sequence length="153" mass="17728">MQLHRVVAAVLILSCSVQLVSSIRCLECFGVNCADTIYPASTRYVNCDEGVKFCLKLVYTNGIVNRQCSAPNLKRCCSNKRIRVNNRTAIQYCCNRNGKFLASKQWELINKLKSINCIRKMKKLRAKEKTVMFYRLYSKLFICKQNDLKFHNN</sequence>
<keyword evidence="1" id="KW-0732">Signal</keyword>
<dbReference type="OrthoDB" id="10420339at2759"/>
<feature type="signal peptide" evidence="1">
    <location>
        <begin position="1"/>
        <end position="22"/>
    </location>
</feature>
<feature type="chain" id="PRO_5018326915" evidence="1">
    <location>
        <begin position="23"/>
        <end position="153"/>
    </location>
</feature>
<comment type="caution">
    <text evidence="2">The sequence shown here is derived from an EMBL/GenBank/DDBJ whole genome shotgun (WGS) entry which is preliminary data.</text>
</comment>
<reference evidence="2 3" key="1">
    <citation type="journal article" date="2018" name="Sci. Rep.">
        <title>Genomic signatures of local adaptation to the degree of environmental predictability in rotifers.</title>
        <authorList>
            <person name="Franch-Gras L."/>
            <person name="Hahn C."/>
            <person name="Garcia-Roger E.M."/>
            <person name="Carmona M.J."/>
            <person name="Serra M."/>
            <person name="Gomez A."/>
        </authorList>
    </citation>
    <scope>NUCLEOTIDE SEQUENCE [LARGE SCALE GENOMIC DNA]</scope>
    <source>
        <strain evidence="2">HYR1</strain>
    </source>
</reference>
<organism evidence="2 3">
    <name type="scientific">Brachionus plicatilis</name>
    <name type="common">Marine rotifer</name>
    <name type="synonym">Brachionus muelleri</name>
    <dbReference type="NCBI Taxonomy" id="10195"/>
    <lineage>
        <taxon>Eukaryota</taxon>
        <taxon>Metazoa</taxon>
        <taxon>Spiralia</taxon>
        <taxon>Gnathifera</taxon>
        <taxon>Rotifera</taxon>
        <taxon>Eurotatoria</taxon>
        <taxon>Monogononta</taxon>
        <taxon>Pseudotrocha</taxon>
        <taxon>Ploima</taxon>
        <taxon>Brachionidae</taxon>
        <taxon>Brachionus</taxon>
    </lineage>
</organism>
<protein>
    <submittedName>
        <fullName evidence="2">Uncharacterized protein</fullName>
    </submittedName>
</protein>
<proteinExistence type="predicted"/>
<name>A0A3M7P3I9_BRAPC</name>
<dbReference type="CDD" id="cd00117">
    <property type="entry name" value="TFP"/>
    <property type="match status" value="1"/>
</dbReference>
<accession>A0A3M7P3I9</accession>
<gene>
    <name evidence="2" type="ORF">BpHYR1_027809</name>
</gene>
<evidence type="ECO:0000256" key="1">
    <source>
        <dbReference type="SAM" id="SignalP"/>
    </source>
</evidence>
<keyword evidence="3" id="KW-1185">Reference proteome</keyword>